<evidence type="ECO:0000256" key="10">
    <source>
        <dbReference type="SAM" id="MobiDB-lite"/>
    </source>
</evidence>
<feature type="transmembrane region" description="Helical" evidence="9">
    <location>
        <begin position="506"/>
        <end position="525"/>
    </location>
</feature>
<comment type="subcellular location">
    <subcellularLocation>
        <location evidence="1 9">Endoplasmic reticulum membrane</location>
        <topology evidence="1 9">Multi-pass membrane protein</topology>
    </subcellularLocation>
</comment>
<feature type="compositionally biased region" description="Gly residues" evidence="10">
    <location>
        <begin position="179"/>
        <end position="188"/>
    </location>
</feature>
<evidence type="ECO:0000256" key="2">
    <source>
        <dbReference type="ARBA" id="ARBA00022676"/>
    </source>
</evidence>
<dbReference type="PANTHER" id="PTHR22760">
    <property type="entry name" value="GLYCOSYLTRANSFERASE"/>
    <property type="match status" value="1"/>
</dbReference>
<organism evidence="11 12">
    <name type="scientific">Cairina moschata</name>
    <name type="common">Muscovy duck</name>
    <dbReference type="NCBI Taxonomy" id="8855"/>
    <lineage>
        <taxon>Eukaryota</taxon>
        <taxon>Metazoa</taxon>
        <taxon>Chordata</taxon>
        <taxon>Craniata</taxon>
        <taxon>Vertebrata</taxon>
        <taxon>Euteleostomi</taxon>
        <taxon>Archelosauria</taxon>
        <taxon>Archosauria</taxon>
        <taxon>Dinosauria</taxon>
        <taxon>Saurischia</taxon>
        <taxon>Theropoda</taxon>
        <taxon>Coelurosauria</taxon>
        <taxon>Aves</taxon>
        <taxon>Neognathae</taxon>
        <taxon>Galloanserae</taxon>
        <taxon>Anseriformes</taxon>
        <taxon>Anatidae</taxon>
        <taxon>Anatinae</taxon>
        <taxon>Cairina</taxon>
    </lineage>
</organism>
<comment type="similarity">
    <text evidence="9">Belongs to the glycosyltransferase 22 family.</text>
</comment>
<keyword evidence="4 9" id="KW-0812">Transmembrane</keyword>
<dbReference type="Ensembl" id="ENSCMMT00000025265.1">
    <property type="protein sequence ID" value="ENSCMMP00000023073.1"/>
    <property type="gene ID" value="ENSCMMG00000014428.1"/>
</dbReference>
<dbReference type="EC" id="2.4.1.-" evidence="9"/>
<evidence type="ECO:0000256" key="7">
    <source>
        <dbReference type="ARBA" id="ARBA00023136"/>
    </source>
</evidence>
<reference evidence="11" key="1">
    <citation type="submission" date="2018-09" db="EMBL/GenBank/DDBJ databases">
        <title>Common duck and Muscovy duck high density SNP chip.</title>
        <authorList>
            <person name="Vignal A."/>
            <person name="Thebault N."/>
            <person name="Warren W.C."/>
        </authorList>
    </citation>
    <scope>NUCLEOTIDE SEQUENCE [LARGE SCALE GENOMIC DNA]</scope>
</reference>
<evidence type="ECO:0000256" key="6">
    <source>
        <dbReference type="ARBA" id="ARBA00022989"/>
    </source>
</evidence>
<keyword evidence="7 9" id="KW-0472">Membrane</keyword>
<reference evidence="11" key="2">
    <citation type="submission" date="2025-08" db="UniProtKB">
        <authorList>
            <consortium name="Ensembl"/>
        </authorList>
    </citation>
    <scope>IDENTIFICATION</scope>
</reference>
<evidence type="ECO:0000256" key="3">
    <source>
        <dbReference type="ARBA" id="ARBA00022679"/>
    </source>
</evidence>
<keyword evidence="12" id="KW-1185">Reference proteome</keyword>
<evidence type="ECO:0000256" key="4">
    <source>
        <dbReference type="ARBA" id="ARBA00022692"/>
    </source>
</evidence>
<comment type="function">
    <text evidence="8">Alpha-1,2-mannosyltransferase that catalyzes the transfer of the third mannose, via an alpha-1,2 bond, from a dolichol-phosphate-mannose (Dol-P-Man) to an alpha-D-Man-(1-&gt;6)-2-PEtn-alpha-D-Man-(1-&gt;4)-alpha-D-GlcN-(1-&gt;6)-(1-radyl,2-acyl-sn-glycero-3-phospho)-2-acyl-inositol intermediate to generate an alpha-D-Man-(1-&gt;2)-alpha-D-Man-(1-&gt;6)-2-PEtn-alpha-D-Man-(1-&gt;4)-alpha-D-GlcN-(1-&gt;6)-(1-radyl,2-acyl-sn-glycero-3-phospho)-2-acyl-inositol (also termed H6) and participates in the nineth step of the glycosylphosphatidylinositol-anchor biosynthesis. May also add the third mannose to an alpha-D-Man-(1-&gt;6)-alpha-D-Man-(1-&gt;4)-alpha-D-GlcN-(1-&gt;6)-(1-radyl,2-acyl-sn-glycero-3-phospho)-2-acyl-inositol (also termed H3) intermediate generating an alpha-D-Man-(1-&gt;2)-alpha-D-Man-(1-&gt;6)-alpha-D-Man-(1-&gt;4)-alpha-D-GlcN-(1-&gt;6)-(1-radyl,2-acyl-sn-glycero-3-phospho)-2-acyl-inositol (also termed H4).</text>
</comment>
<feature type="transmembrane region" description="Helical" evidence="9">
    <location>
        <begin position="452"/>
        <end position="472"/>
    </location>
</feature>
<dbReference type="Pfam" id="PF03901">
    <property type="entry name" value="Glyco_transf_22"/>
    <property type="match status" value="1"/>
</dbReference>
<evidence type="ECO:0000313" key="12">
    <source>
        <dbReference type="Proteomes" id="UP000694556"/>
    </source>
</evidence>
<keyword evidence="3" id="KW-0808">Transferase</keyword>
<evidence type="ECO:0000256" key="9">
    <source>
        <dbReference type="RuleBase" id="RU363075"/>
    </source>
</evidence>
<sequence length="688" mass="76028">MGISAPLQAGTERGPASCRRIAAGPGRAGGALWGRQQQEGSRRSPARLGDAVSSPGAISSGSLRASSPARRPSAGTRSDAGTGTDTRRRGGKGRRRRPAPEGREEPRRAARKEEAQPQRSRKRRAAAPAPPPPMEAAAGPLLPRGRPQAVRLRRRRSVLDGAGRGAAAQPGAGKREGGRGGGGRGRGAGPSPAGGASAGAAGGTSALTALAVAVRVLNCALVRSSFVPDEYWQALEVAHRLAFGYGHLTWEWAQRLRGSAYPLLLAAIYKALQLLGKDDVQLLIWVPRLVQAVLAAFADVKLYLLVRHLENAETAKYVYFCQLCSWFTWYSCTRTLTNTMETLLTIFALYYYPIKGSKTGSSCKYLTLIALAIVIRPTAAIPWIPLVFSHFLREQRKADLILHNCIPVGLVTLGISLITDRVFFGEWVLVQLNFLKFNVLQNLGTFYGSHPWHWYLTQGLPIILGTHLPFFIHGCVLAPKRYRIFLMAVIWTVLVYSTLSHKEFRFIYPVLPFCMFFCGFSLKHLKAWKKSAASFLLVSNLLPALYTGLIHQRGTLDVMSHVQELCKDSNQSQAFVFIMMPCHSTPFYSHVHCPLKMRFLQCPPDLTGNESYIDEADVFYSNPLGWLNKEFYNDTLLPSHLIFFSVLEQEISAFLALKGYEKTATIFHTHVPQGRVGSHIYLYRRGLK</sequence>
<keyword evidence="5 9" id="KW-0256">Endoplasmic reticulum</keyword>
<evidence type="ECO:0000256" key="5">
    <source>
        <dbReference type="ARBA" id="ARBA00022824"/>
    </source>
</evidence>
<evidence type="ECO:0000256" key="8">
    <source>
        <dbReference type="ARBA" id="ARBA00093333"/>
    </source>
</evidence>
<proteinExistence type="inferred from homology"/>
<feature type="compositionally biased region" description="Low complexity" evidence="10">
    <location>
        <begin position="56"/>
        <end position="84"/>
    </location>
</feature>
<name>A0A8C3CPR5_CAIMO</name>
<keyword evidence="6 9" id="KW-1133">Transmembrane helix</keyword>
<protein>
    <recommendedName>
        <fullName evidence="9">Mannosyltransferase</fullName>
        <ecNumber evidence="9">2.4.1.-</ecNumber>
    </recommendedName>
</protein>
<feature type="region of interest" description="Disordered" evidence="10">
    <location>
        <begin position="1"/>
        <end position="200"/>
    </location>
</feature>
<dbReference type="InterPro" id="IPR005599">
    <property type="entry name" value="GPI_mannosylTrfase"/>
</dbReference>
<feature type="transmembrane region" description="Helical" evidence="9">
    <location>
        <begin position="484"/>
        <end position="500"/>
    </location>
</feature>
<reference evidence="11" key="3">
    <citation type="submission" date="2025-09" db="UniProtKB">
        <authorList>
            <consortium name="Ensembl"/>
        </authorList>
    </citation>
    <scope>IDENTIFICATION</scope>
</reference>
<feature type="compositionally biased region" description="Basic and acidic residues" evidence="10">
    <location>
        <begin position="98"/>
        <end position="116"/>
    </location>
</feature>
<evidence type="ECO:0000313" key="11">
    <source>
        <dbReference type="Ensembl" id="ENSCMMP00000023073.1"/>
    </source>
</evidence>
<feature type="transmembrane region" description="Helical" evidence="9">
    <location>
        <begin position="365"/>
        <end position="388"/>
    </location>
</feature>
<feature type="transmembrane region" description="Helical" evidence="9">
    <location>
        <begin position="400"/>
        <end position="419"/>
    </location>
</feature>
<dbReference type="GO" id="GO:0005789">
    <property type="term" value="C:endoplasmic reticulum membrane"/>
    <property type="evidence" value="ECO:0007669"/>
    <property type="project" value="UniProtKB-SubCell"/>
</dbReference>
<dbReference type="GO" id="GO:0006506">
    <property type="term" value="P:GPI anchor biosynthetic process"/>
    <property type="evidence" value="ECO:0007669"/>
    <property type="project" value="TreeGrafter"/>
</dbReference>
<evidence type="ECO:0000256" key="1">
    <source>
        <dbReference type="ARBA" id="ARBA00004477"/>
    </source>
</evidence>
<dbReference type="AlphaFoldDB" id="A0A8C3CPR5"/>
<keyword evidence="2 9" id="KW-0328">Glycosyltransferase</keyword>
<accession>A0A8C3CPR5</accession>
<dbReference type="GO" id="GO:0000026">
    <property type="term" value="F:alpha-1,2-mannosyltransferase activity"/>
    <property type="evidence" value="ECO:0007669"/>
    <property type="project" value="TreeGrafter"/>
</dbReference>
<dbReference type="PANTHER" id="PTHR22760:SF4">
    <property type="entry name" value="GPI MANNOSYLTRANSFERASE 3"/>
    <property type="match status" value="1"/>
</dbReference>
<dbReference type="Proteomes" id="UP000694556">
    <property type="component" value="Chromosome 11"/>
</dbReference>
<feature type="transmembrane region" description="Helical" evidence="9">
    <location>
        <begin position="532"/>
        <end position="550"/>
    </location>
</feature>